<proteinExistence type="predicted"/>
<evidence type="ECO:0000313" key="1">
    <source>
        <dbReference type="EMBL" id="JAH33456.1"/>
    </source>
</evidence>
<organism evidence="1">
    <name type="scientific">Anguilla anguilla</name>
    <name type="common">European freshwater eel</name>
    <name type="synonym">Muraena anguilla</name>
    <dbReference type="NCBI Taxonomy" id="7936"/>
    <lineage>
        <taxon>Eukaryota</taxon>
        <taxon>Metazoa</taxon>
        <taxon>Chordata</taxon>
        <taxon>Craniata</taxon>
        <taxon>Vertebrata</taxon>
        <taxon>Euteleostomi</taxon>
        <taxon>Actinopterygii</taxon>
        <taxon>Neopterygii</taxon>
        <taxon>Teleostei</taxon>
        <taxon>Anguilliformes</taxon>
        <taxon>Anguillidae</taxon>
        <taxon>Anguilla</taxon>
    </lineage>
</organism>
<protein>
    <submittedName>
        <fullName evidence="1">Uncharacterized protein</fullName>
    </submittedName>
</protein>
<sequence length="92" mass="10473">MVSGSLRQRGVKNACGDRSQLRRPDLMTYCRMPLEQRHGTPLRKGMVHLSMRELVNRVIMPSGSHGCWFGVKARLVVMCRLWGFPQTSLCSL</sequence>
<accession>A0A0E9RWF3</accession>
<dbReference type="EMBL" id="GBXM01075121">
    <property type="protein sequence ID" value="JAH33456.1"/>
    <property type="molecule type" value="Transcribed_RNA"/>
</dbReference>
<name>A0A0E9RWF3_ANGAN</name>
<dbReference type="AlphaFoldDB" id="A0A0E9RWF3"/>
<reference evidence="1" key="1">
    <citation type="submission" date="2014-11" db="EMBL/GenBank/DDBJ databases">
        <authorList>
            <person name="Amaro Gonzalez C."/>
        </authorList>
    </citation>
    <scope>NUCLEOTIDE SEQUENCE</scope>
</reference>
<reference evidence="1" key="2">
    <citation type="journal article" date="2015" name="Fish Shellfish Immunol.">
        <title>Early steps in the European eel (Anguilla anguilla)-Vibrio vulnificus interaction in the gills: Role of the RtxA13 toxin.</title>
        <authorList>
            <person name="Callol A."/>
            <person name="Pajuelo D."/>
            <person name="Ebbesson L."/>
            <person name="Teles M."/>
            <person name="MacKenzie S."/>
            <person name="Amaro C."/>
        </authorList>
    </citation>
    <scope>NUCLEOTIDE SEQUENCE</scope>
</reference>